<reference evidence="3 4" key="1">
    <citation type="submission" date="2016-10" db="EMBL/GenBank/DDBJ databases">
        <authorList>
            <person name="de Groot N.N."/>
        </authorList>
    </citation>
    <scope>NUCLEOTIDE SEQUENCE [LARGE SCALE GENOMIC DNA]</scope>
    <source>
        <strain evidence="3 4">Vu-144</strain>
    </source>
</reference>
<protein>
    <submittedName>
        <fullName evidence="3">YceI-like domain-containing protein</fullName>
    </submittedName>
</protein>
<dbReference type="STRING" id="551991.SAMN05192529_10395"/>
<feature type="chain" id="PRO_5011564349" evidence="1">
    <location>
        <begin position="21"/>
        <end position="232"/>
    </location>
</feature>
<dbReference type="PROSITE" id="PS51257">
    <property type="entry name" value="PROKAR_LIPOPROTEIN"/>
    <property type="match status" value="1"/>
</dbReference>
<keyword evidence="4" id="KW-1185">Reference proteome</keyword>
<dbReference type="Proteomes" id="UP000199041">
    <property type="component" value="Unassembled WGS sequence"/>
</dbReference>
<dbReference type="EMBL" id="FNQY01000003">
    <property type="protein sequence ID" value="SDZ87488.1"/>
    <property type="molecule type" value="Genomic_DNA"/>
</dbReference>
<evidence type="ECO:0000313" key="3">
    <source>
        <dbReference type="EMBL" id="SDZ87488.1"/>
    </source>
</evidence>
<name>A0A1H3WMR3_9BACT</name>
<dbReference type="PANTHER" id="PTHR34406">
    <property type="entry name" value="PROTEIN YCEI"/>
    <property type="match status" value="1"/>
</dbReference>
<evidence type="ECO:0000256" key="1">
    <source>
        <dbReference type="SAM" id="SignalP"/>
    </source>
</evidence>
<dbReference type="Gene3D" id="2.40.128.110">
    <property type="entry name" value="Lipid/polyisoprenoid-binding, YceI-like"/>
    <property type="match status" value="1"/>
</dbReference>
<dbReference type="AlphaFoldDB" id="A0A1H3WMR3"/>
<dbReference type="SUPFAM" id="SSF101874">
    <property type="entry name" value="YceI-like"/>
    <property type="match status" value="1"/>
</dbReference>
<feature type="signal peptide" evidence="1">
    <location>
        <begin position="1"/>
        <end position="20"/>
    </location>
</feature>
<dbReference type="SMART" id="SM00867">
    <property type="entry name" value="YceI"/>
    <property type="match status" value="1"/>
</dbReference>
<gene>
    <name evidence="3" type="ORF">SAMN05192529_10395</name>
</gene>
<proteinExistence type="predicted"/>
<keyword evidence="1" id="KW-0732">Signal</keyword>
<dbReference type="Pfam" id="PF04264">
    <property type="entry name" value="YceI"/>
    <property type="match status" value="1"/>
</dbReference>
<evidence type="ECO:0000259" key="2">
    <source>
        <dbReference type="SMART" id="SM00867"/>
    </source>
</evidence>
<sequence length="232" mass="24309">MRLLSHSAAILFSSSLLLLASCGGSQNSEAAKTQEAQKVTAAQGSIIPVDTADSKVLWKGSKLIGEGHSGFAPISVGQVSVVGNQITGGKITIDMKDLQPTDQDQEGNTKLKGHLGSQDFFSVDSFPTATFEITKIETGTAPSNLTPDSGKDTKAAGINSNAIVTGNMTIKGIAKSISFPAEVHADTTAVNFKAAFAIDRTVWGINYGSENSIKDKIISKNIDFQINIKAGH</sequence>
<organism evidence="3 4">
    <name type="scientific">Arachidicoccus rhizosphaerae</name>
    <dbReference type="NCBI Taxonomy" id="551991"/>
    <lineage>
        <taxon>Bacteria</taxon>
        <taxon>Pseudomonadati</taxon>
        <taxon>Bacteroidota</taxon>
        <taxon>Chitinophagia</taxon>
        <taxon>Chitinophagales</taxon>
        <taxon>Chitinophagaceae</taxon>
        <taxon>Arachidicoccus</taxon>
    </lineage>
</organism>
<dbReference type="RefSeq" id="WP_170831135.1">
    <property type="nucleotide sequence ID" value="NZ_FNQY01000003.1"/>
</dbReference>
<dbReference type="InterPro" id="IPR007372">
    <property type="entry name" value="Lipid/polyisoprenoid-bd_YceI"/>
</dbReference>
<evidence type="ECO:0000313" key="4">
    <source>
        <dbReference type="Proteomes" id="UP000199041"/>
    </source>
</evidence>
<accession>A0A1H3WMR3</accession>
<dbReference type="InterPro" id="IPR036761">
    <property type="entry name" value="TTHA0802/YceI-like_sf"/>
</dbReference>
<feature type="domain" description="Lipid/polyisoprenoid-binding YceI-like" evidence="2">
    <location>
        <begin position="46"/>
        <end position="231"/>
    </location>
</feature>
<dbReference type="PANTHER" id="PTHR34406:SF1">
    <property type="entry name" value="PROTEIN YCEI"/>
    <property type="match status" value="1"/>
</dbReference>